<comment type="caution">
    <text evidence="2">The sequence shown here is derived from an EMBL/GenBank/DDBJ whole genome shotgun (WGS) entry which is preliminary data.</text>
</comment>
<dbReference type="EMBL" id="JAHWGI010000069">
    <property type="protein sequence ID" value="KAK3908650.1"/>
    <property type="molecule type" value="Genomic_DNA"/>
</dbReference>
<gene>
    <name evidence="2" type="ORF">KUF71_018999</name>
</gene>
<dbReference type="Proteomes" id="UP001219518">
    <property type="component" value="Unassembled WGS sequence"/>
</dbReference>
<evidence type="ECO:0000313" key="2">
    <source>
        <dbReference type="EMBL" id="KAK3908650.1"/>
    </source>
</evidence>
<evidence type="ECO:0000256" key="1">
    <source>
        <dbReference type="SAM" id="MobiDB-lite"/>
    </source>
</evidence>
<reference evidence="2" key="2">
    <citation type="journal article" date="2023" name="BMC Genomics">
        <title>Pest status, molecular evolution, and epigenetic factors derived from the genome assembly of Frankliniella fusca, a thysanopteran phytovirus vector.</title>
        <authorList>
            <person name="Catto M.A."/>
            <person name="Labadie P.E."/>
            <person name="Jacobson A.L."/>
            <person name="Kennedy G.G."/>
            <person name="Srinivasan R."/>
            <person name="Hunt B.G."/>
        </authorList>
    </citation>
    <scope>NUCLEOTIDE SEQUENCE</scope>
    <source>
        <strain evidence="2">PL_HMW_Pooled</strain>
    </source>
</reference>
<sequence>MAEARRGVAWSGSAAIKSPIISTIWLRGVFYGRMEGVKLNRVVGGEGRAEAVSRQQPLQQSLKELTCWSRPGSDRIRPGADLEPTRGLPGADLEPTRSLYHGLTCWSRQDPTRSLSRADLVPTGFVQESTRRRLGSDQESTGSRPEADLEPTWSHAVLGVYGTAAEVGRMGHER</sequence>
<name>A0AAE1GSM2_9NEOP</name>
<protein>
    <submittedName>
        <fullName evidence="2">O-succinylbenzoate synthase</fullName>
    </submittedName>
</protein>
<keyword evidence="3" id="KW-1185">Reference proteome</keyword>
<feature type="compositionally biased region" description="Basic and acidic residues" evidence="1">
    <location>
        <begin position="73"/>
        <end position="84"/>
    </location>
</feature>
<feature type="region of interest" description="Disordered" evidence="1">
    <location>
        <begin position="73"/>
        <end position="94"/>
    </location>
</feature>
<feature type="region of interest" description="Disordered" evidence="1">
    <location>
        <begin position="126"/>
        <end position="150"/>
    </location>
</feature>
<organism evidence="2 3">
    <name type="scientific">Frankliniella fusca</name>
    <dbReference type="NCBI Taxonomy" id="407009"/>
    <lineage>
        <taxon>Eukaryota</taxon>
        <taxon>Metazoa</taxon>
        <taxon>Ecdysozoa</taxon>
        <taxon>Arthropoda</taxon>
        <taxon>Hexapoda</taxon>
        <taxon>Insecta</taxon>
        <taxon>Pterygota</taxon>
        <taxon>Neoptera</taxon>
        <taxon>Paraneoptera</taxon>
        <taxon>Thysanoptera</taxon>
        <taxon>Terebrantia</taxon>
        <taxon>Thripoidea</taxon>
        <taxon>Thripidae</taxon>
        <taxon>Frankliniella</taxon>
    </lineage>
</organism>
<proteinExistence type="predicted"/>
<reference evidence="2" key="1">
    <citation type="submission" date="2021-07" db="EMBL/GenBank/DDBJ databases">
        <authorList>
            <person name="Catto M.A."/>
            <person name="Jacobson A."/>
            <person name="Kennedy G."/>
            <person name="Labadie P."/>
            <person name="Hunt B.G."/>
            <person name="Srinivasan R."/>
        </authorList>
    </citation>
    <scope>NUCLEOTIDE SEQUENCE</scope>
    <source>
        <strain evidence="2">PL_HMW_Pooled</strain>
        <tissue evidence="2">Head</tissue>
    </source>
</reference>
<evidence type="ECO:0000313" key="3">
    <source>
        <dbReference type="Proteomes" id="UP001219518"/>
    </source>
</evidence>
<dbReference type="AlphaFoldDB" id="A0AAE1GSM2"/>
<accession>A0AAE1GSM2</accession>